<feature type="chain" id="PRO_5025354546" evidence="2">
    <location>
        <begin position="21"/>
        <end position="232"/>
    </location>
</feature>
<keyword evidence="4" id="KW-1185">Reference proteome</keyword>
<evidence type="ECO:0000256" key="2">
    <source>
        <dbReference type="SAM" id="SignalP"/>
    </source>
</evidence>
<dbReference type="EMBL" id="ML976723">
    <property type="protein sequence ID" value="KAF1968163.1"/>
    <property type="molecule type" value="Genomic_DNA"/>
</dbReference>
<name>A0A6A5USI8_9PLEO</name>
<evidence type="ECO:0000256" key="1">
    <source>
        <dbReference type="SAM" id="MobiDB-lite"/>
    </source>
</evidence>
<protein>
    <submittedName>
        <fullName evidence="3">Uncharacterized protein</fullName>
    </submittedName>
</protein>
<feature type="compositionally biased region" description="Gly residues" evidence="1">
    <location>
        <begin position="84"/>
        <end position="93"/>
    </location>
</feature>
<sequence length="232" mass="21949">MHFSSSTIVAAAVILGAADARPHLGHPGLSAAEDSGSANPFAGLLSELSSLLGAAPTGGSGFPGIGSGSGDSVFPSDGAAAPTGGFGLPSGGGDGFGSFPTATADIPSGVFPPEGTAVPAGGFELPTGGADEPGFELPTTTATDGFGSLPTEGADLPGLGSPSGTLTSDLGGIFPTGGVVPTGGSAEIPTSVTTAPASLPTETIDWSTFSFELVSTSAPFGGIGGGLGKNKK</sequence>
<evidence type="ECO:0000313" key="4">
    <source>
        <dbReference type="Proteomes" id="UP000800036"/>
    </source>
</evidence>
<gene>
    <name evidence="3" type="ORF">BU23DRAFT_267896</name>
</gene>
<proteinExistence type="predicted"/>
<reference evidence="3" key="1">
    <citation type="journal article" date="2020" name="Stud. Mycol.">
        <title>101 Dothideomycetes genomes: a test case for predicting lifestyles and emergence of pathogens.</title>
        <authorList>
            <person name="Haridas S."/>
            <person name="Albert R."/>
            <person name="Binder M."/>
            <person name="Bloem J."/>
            <person name="Labutti K."/>
            <person name="Salamov A."/>
            <person name="Andreopoulos B."/>
            <person name="Baker S."/>
            <person name="Barry K."/>
            <person name="Bills G."/>
            <person name="Bluhm B."/>
            <person name="Cannon C."/>
            <person name="Castanera R."/>
            <person name="Culley D."/>
            <person name="Daum C."/>
            <person name="Ezra D."/>
            <person name="Gonzalez J."/>
            <person name="Henrissat B."/>
            <person name="Kuo A."/>
            <person name="Liang C."/>
            <person name="Lipzen A."/>
            <person name="Lutzoni F."/>
            <person name="Magnuson J."/>
            <person name="Mondo S."/>
            <person name="Nolan M."/>
            <person name="Ohm R."/>
            <person name="Pangilinan J."/>
            <person name="Park H.-J."/>
            <person name="Ramirez L."/>
            <person name="Alfaro M."/>
            <person name="Sun H."/>
            <person name="Tritt A."/>
            <person name="Yoshinaga Y."/>
            <person name="Zwiers L.-H."/>
            <person name="Turgeon B."/>
            <person name="Goodwin S."/>
            <person name="Spatafora J."/>
            <person name="Crous P."/>
            <person name="Grigoriev I."/>
        </authorList>
    </citation>
    <scope>NUCLEOTIDE SEQUENCE</scope>
    <source>
        <strain evidence="3">CBS 107.79</strain>
    </source>
</reference>
<evidence type="ECO:0000313" key="3">
    <source>
        <dbReference type="EMBL" id="KAF1968163.1"/>
    </source>
</evidence>
<accession>A0A6A5USI8</accession>
<organism evidence="3 4">
    <name type="scientific">Bimuria novae-zelandiae CBS 107.79</name>
    <dbReference type="NCBI Taxonomy" id="1447943"/>
    <lineage>
        <taxon>Eukaryota</taxon>
        <taxon>Fungi</taxon>
        <taxon>Dikarya</taxon>
        <taxon>Ascomycota</taxon>
        <taxon>Pezizomycotina</taxon>
        <taxon>Dothideomycetes</taxon>
        <taxon>Pleosporomycetidae</taxon>
        <taxon>Pleosporales</taxon>
        <taxon>Massarineae</taxon>
        <taxon>Didymosphaeriaceae</taxon>
        <taxon>Bimuria</taxon>
    </lineage>
</organism>
<feature type="signal peptide" evidence="2">
    <location>
        <begin position="1"/>
        <end position="20"/>
    </location>
</feature>
<dbReference type="OrthoDB" id="3798346at2759"/>
<keyword evidence="2" id="KW-0732">Signal</keyword>
<dbReference type="AlphaFoldDB" id="A0A6A5USI8"/>
<feature type="region of interest" description="Disordered" evidence="1">
    <location>
        <begin position="62"/>
        <end position="93"/>
    </location>
</feature>
<dbReference type="Proteomes" id="UP000800036">
    <property type="component" value="Unassembled WGS sequence"/>
</dbReference>